<feature type="compositionally biased region" description="Acidic residues" evidence="9">
    <location>
        <begin position="173"/>
        <end position="188"/>
    </location>
</feature>
<evidence type="ECO:0000256" key="9">
    <source>
        <dbReference type="SAM" id="MobiDB-lite"/>
    </source>
</evidence>
<dbReference type="SUPFAM" id="SSF53335">
    <property type="entry name" value="S-adenosyl-L-methionine-dependent methyltransferases"/>
    <property type="match status" value="2"/>
</dbReference>
<keyword evidence="12" id="KW-1185">Reference proteome</keyword>
<evidence type="ECO:0000256" key="5">
    <source>
        <dbReference type="ARBA" id="ARBA00022691"/>
    </source>
</evidence>
<dbReference type="OrthoDB" id="5376140at2759"/>
<dbReference type="Pfam" id="PF00145">
    <property type="entry name" value="DNA_methylase"/>
    <property type="match status" value="1"/>
</dbReference>
<dbReference type="STRING" id="930990.A0A067MXU6"/>
<dbReference type="InterPro" id="IPR043151">
    <property type="entry name" value="BAH_sf"/>
</dbReference>
<evidence type="ECO:0000313" key="12">
    <source>
        <dbReference type="Proteomes" id="UP000027195"/>
    </source>
</evidence>
<keyword evidence="5" id="KW-0949">S-adenosyl-L-methionine</keyword>
<dbReference type="EC" id="2.1.1.37" evidence="2"/>
<keyword evidence="3" id="KW-0489">Methyltransferase</keyword>
<dbReference type="Pfam" id="PF01426">
    <property type="entry name" value="BAH"/>
    <property type="match status" value="1"/>
</dbReference>
<dbReference type="GO" id="GO:0032259">
    <property type="term" value="P:methylation"/>
    <property type="evidence" value="ECO:0007669"/>
    <property type="project" value="UniProtKB-KW"/>
</dbReference>
<feature type="compositionally biased region" description="Low complexity" evidence="9">
    <location>
        <begin position="372"/>
        <end position="387"/>
    </location>
</feature>
<protein>
    <recommendedName>
        <fullName evidence="2">DNA (cytosine-5-)-methyltransferase</fullName>
        <ecNumber evidence="2">2.1.1.37</ecNumber>
    </recommendedName>
</protein>
<dbReference type="HOGENOM" id="CLU_335855_0_0_1"/>
<sequence>MIPASSQKRLHSSSEQDSESTKAKRHPLRRRITTGRGLEYQGSTRQAETGRRDDISSSMQNIAISPPQHGRTGPGGGDINVDYIRSRSRSKIRDHPDVYTPRPDDGPEVADEMDDSRDRTRPMFTLDKFVIFDPANGNEIVSLRELNVANAVGMRGEPREFEAVGLVKPIEERPEDEDGDVDDADDVDDAVKVGSDDEGARESDEDEDEDEARAVRESRNRVRLGSIWKYEVAVGSADPSIWILTAVGWYKLLFPAPQYRPYYQNLWLRHRLVHLVITSAKASEERLHTSEDAYADFLSSLRVNSTCSDEVAEAIPVLGRELCEADVNKLQPYIIQQVNKRFQALSTSSLIYAIEHLLINDVPSDSESDGYAPSDSESVPDSPSVSPEPEPEDAAPPRRRSRKPATNIPRPKIIESQLLKSASPTFVTPYIGRISRQLFQKTLFAAGQEGEDGEELDMDAIFEDNTVVADDVIDDNFRVVSDWVGPEVRRQKADPHRKFYTGIRVNGTEYKVGDVVLVRLGDDEDIARAKNTRSHPSHSLNNLANVRWFAIITELFETDVRDRFGDSCWFHAQWLLPGSQTILQEAASPDELFLTTDCDDCALTCLVGSCSLRWLQPQDPEPRSVGGNNFFCRFLYSARDASFTNAYPPAPDYGSDCGGCAFKADAIASITPSPADPDNTRAGFYFNNTIYHIGDCVYAIPDFLEIYTIAQIVKFDKSFVWVRLLRRDESPFHPRRLYSTNNKEKWHIERLEGKCWVKSSVYIRDLDEWNSRPDHYYLDGYPKFPQCSVCLENDRMNWLSQEEYTSNSKLRVLDLYSGAGGLSHGLEASGFTKSVWAVDISPSACATYK</sequence>
<gene>
    <name evidence="11" type="ORF">BOTBODRAFT_259969</name>
</gene>
<keyword evidence="8" id="KW-0539">Nucleus</keyword>
<evidence type="ECO:0000256" key="1">
    <source>
        <dbReference type="ARBA" id="ARBA00004123"/>
    </source>
</evidence>
<evidence type="ECO:0000259" key="10">
    <source>
        <dbReference type="PROSITE" id="PS51038"/>
    </source>
</evidence>
<feature type="compositionally biased region" description="Basic and acidic residues" evidence="9">
    <location>
        <begin position="189"/>
        <end position="202"/>
    </location>
</feature>
<evidence type="ECO:0000256" key="6">
    <source>
        <dbReference type="ARBA" id="ARBA00022737"/>
    </source>
</evidence>
<dbReference type="Gene3D" id="3.40.50.150">
    <property type="entry name" value="Vaccinia Virus protein VP39"/>
    <property type="match status" value="1"/>
</dbReference>
<evidence type="ECO:0000256" key="4">
    <source>
        <dbReference type="ARBA" id="ARBA00022679"/>
    </source>
</evidence>
<name>A0A067MXU6_BOTB1</name>
<dbReference type="GO" id="GO:0005634">
    <property type="term" value="C:nucleus"/>
    <property type="evidence" value="ECO:0007669"/>
    <property type="project" value="UniProtKB-SubCell"/>
</dbReference>
<dbReference type="PANTHER" id="PTHR10629:SF52">
    <property type="entry name" value="DNA (CYTOSINE-5)-METHYLTRANSFERASE 1"/>
    <property type="match status" value="1"/>
</dbReference>
<keyword evidence="6" id="KW-0677">Repeat</keyword>
<dbReference type="GO" id="GO:0003886">
    <property type="term" value="F:DNA (cytosine-5-)-methyltransferase activity"/>
    <property type="evidence" value="ECO:0007669"/>
    <property type="project" value="UniProtKB-EC"/>
</dbReference>
<dbReference type="GO" id="GO:0003682">
    <property type="term" value="F:chromatin binding"/>
    <property type="evidence" value="ECO:0007669"/>
    <property type="project" value="InterPro"/>
</dbReference>
<dbReference type="InterPro" id="IPR022702">
    <property type="entry name" value="Cytosine_MeTrfase1_RFD"/>
</dbReference>
<accession>A0A067MXU6</accession>
<keyword evidence="4" id="KW-0808">Transferase</keyword>
<dbReference type="Pfam" id="PF12047">
    <property type="entry name" value="DNMT1-RFD"/>
    <property type="match status" value="1"/>
</dbReference>
<dbReference type="EMBL" id="KL198028">
    <property type="protein sequence ID" value="KDQ16326.1"/>
    <property type="molecule type" value="Genomic_DNA"/>
</dbReference>
<dbReference type="InterPro" id="IPR001525">
    <property type="entry name" value="C5_MeTfrase"/>
</dbReference>
<evidence type="ECO:0000256" key="2">
    <source>
        <dbReference type="ARBA" id="ARBA00011975"/>
    </source>
</evidence>
<dbReference type="PROSITE" id="PS51038">
    <property type="entry name" value="BAH"/>
    <property type="match status" value="1"/>
</dbReference>
<dbReference type="GO" id="GO:0044027">
    <property type="term" value="P:negative regulation of gene expression via chromosomal CpG island methylation"/>
    <property type="evidence" value="ECO:0007669"/>
    <property type="project" value="TreeGrafter"/>
</dbReference>
<keyword evidence="7" id="KW-0238">DNA-binding</keyword>
<feature type="region of interest" description="Disordered" evidence="9">
    <location>
        <begin position="166"/>
        <end position="216"/>
    </location>
</feature>
<evidence type="ECO:0000256" key="8">
    <source>
        <dbReference type="ARBA" id="ARBA00023242"/>
    </source>
</evidence>
<comment type="subcellular location">
    <subcellularLocation>
        <location evidence="1">Nucleus</location>
    </subcellularLocation>
</comment>
<feature type="compositionally biased region" description="Basic residues" evidence="9">
    <location>
        <begin position="23"/>
        <end position="33"/>
    </location>
</feature>
<feature type="compositionally biased region" description="Acidic residues" evidence="9">
    <location>
        <begin position="106"/>
        <end position="115"/>
    </location>
</feature>
<dbReference type="GO" id="GO:0003677">
    <property type="term" value="F:DNA binding"/>
    <property type="evidence" value="ECO:0007669"/>
    <property type="project" value="UniProtKB-KW"/>
</dbReference>
<feature type="region of interest" description="Disordered" evidence="9">
    <location>
        <begin position="365"/>
        <end position="414"/>
    </location>
</feature>
<dbReference type="Proteomes" id="UP000027195">
    <property type="component" value="Unassembled WGS sequence"/>
</dbReference>
<feature type="domain" description="BAH" evidence="10">
    <location>
        <begin position="508"/>
        <end position="647"/>
    </location>
</feature>
<dbReference type="InterPro" id="IPR050390">
    <property type="entry name" value="C5-Methyltransferase"/>
</dbReference>
<proteinExistence type="predicted"/>
<dbReference type="SMART" id="SM00439">
    <property type="entry name" value="BAH"/>
    <property type="match status" value="1"/>
</dbReference>
<dbReference type="AlphaFoldDB" id="A0A067MXU6"/>
<dbReference type="InParanoid" id="A0A067MXU6"/>
<dbReference type="InterPro" id="IPR001025">
    <property type="entry name" value="BAH_dom"/>
</dbReference>
<evidence type="ECO:0000313" key="11">
    <source>
        <dbReference type="EMBL" id="KDQ16326.1"/>
    </source>
</evidence>
<dbReference type="PANTHER" id="PTHR10629">
    <property type="entry name" value="CYTOSINE-SPECIFIC METHYLTRANSFERASE"/>
    <property type="match status" value="1"/>
</dbReference>
<organism evidence="11 12">
    <name type="scientific">Botryobasidium botryosum (strain FD-172 SS1)</name>
    <dbReference type="NCBI Taxonomy" id="930990"/>
    <lineage>
        <taxon>Eukaryota</taxon>
        <taxon>Fungi</taxon>
        <taxon>Dikarya</taxon>
        <taxon>Basidiomycota</taxon>
        <taxon>Agaricomycotina</taxon>
        <taxon>Agaricomycetes</taxon>
        <taxon>Cantharellales</taxon>
        <taxon>Botryobasidiaceae</taxon>
        <taxon>Botryobasidium</taxon>
    </lineage>
</organism>
<feature type="region of interest" description="Disordered" evidence="9">
    <location>
        <begin position="1"/>
        <end position="119"/>
    </location>
</feature>
<dbReference type="Gene3D" id="2.30.30.490">
    <property type="match status" value="2"/>
</dbReference>
<evidence type="ECO:0000256" key="3">
    <source>
        <dbReference type="ARBA" id="ARBA00022603"/>
    </source>
</evidence>
<feature type="compositionally biased region" description="Basic and acidic residues" evidence="9">
    <location>
        <begin position="91"/>
        <end position="105"/>
    </location>
</feature>
<evidence type="ECO:0000256" key="7">
    <source>
        <dbReference type="ARBA" id="ARBA00023125"/>
    </source>
</evidence>
<dbReference type="InterPro" id="IPR029063">
    <property type="entry name" value="SAM-dependent_MTases_sf"/>
</dbReference>
<reference evidence="12" key="1">
    <citation type="journal article" date="2014" name="Proc. Natl. Acad. Sci. U.S.A.">
        <title>Extensive sampling of basidiomycete genomes demonstrates inadequacy of the white-rot/brown-rot paradigm for wood decay fungi.</title>
        <authorList>
            <person name="Riley R."/>
            <person name="Salamov A.A."/>
            <person name="Brown D.W."/>
            <person name="Nagy L.G."/>
            <person name="Floudas D."/>
            <person name="Held B.W."/>
            <person name="Levasseur A."/>
            <person name="Lombard V."/>
            <person name="Morin E."/>
            <person name="Otillar R."/>
            <person name="Lindquist E.A."/>
            <person name="Sun H."/>
            <person name="LaButti K.M."/>
            <person name="Schmutz J."/>
            <person name="Jabbour D."/>
            <person name="Luo H."/>
            <person name="Baker S.E."/>
            <person name="Pisabarro A.G."/>
            <person name="Walton J.D."/>
            <person name="Blanchette R.A."/>
            <person name="Henrissat B."/>
            <person name="Martin F."/>
            <person name="Cullen D."/>
            <person name="Hibbett D.S."/>
            <person name="Grigoriev I.V."/>
        </authorList>
    </citation>
    <scope>NUCLEOTIDE SEQUENCE [LARGE SCALE GENOMIC DNA]</scope>
    <source>
        <strain evidence="12">FD-172 SS1</strain>
    </source>
</reference>